<evidence type="ECO:0000313" key="2">
    <source>
        <dbReference type="EMBL" id="PZR02873.1"/>
    </source>
</evidence>
<dbReference type="EMBL" id="QFQP01000169">
    <property type="protein sequence ID" value="PZR02873.1"/>
    <property type="molecule type" value="Genomic_DNA"/>
</dbReference>
<protein>
    <submittedName>
        <fullName evidence="2">Lipid A core--O-antigen ligase</fullName>
    </submittedName>
</protein>
<dbReference type="GO" id="GO:0016874">
    <property type="term" value="F:ligase activity"/>
    <property type="evidence" value="ECO:0007669"/>
    <property type="project" value="UniProtKB-KW"/>
</dbReference>
<comment type="caution">
    <text evidence="2">The sequence shown here is derived from an EMBL/GenBank/DDBJ whole genome shotgun (WGS) entry which is preliminary data.</text>
</comment>
<keyword evidence="1" id="KW-0472">Membrane</keyword>
<evidence type="ECO:0000256" key="1">
    <source>
        <dbReference type="SAM" id="Phobius"/>
    </source>
</evidence>
<sequence>APLDVLLQLGLVGLVAVGAMAGLALVRTWRLASDAKPVVAVWPALVLAALGAASLAESLVLVDWGWLLLVIGAGIGSRRGGLGRAATGAGG</sequence>
<reference evidence="2 3" key="1">
    <citation type="submission" date="2017-08" db="EMBL/GenBank/DDBJ databases">
        <title>Infants hospitalized years apart are colonized by the same room-sourced microbial strains.</title>
        <authorList>
            <person name="Brooks B."/>
            <person name="Olm M.R."/>
            <person name="Firek B.A."/>
            <person name="Baker R."/>
            <person name="Thomas B.C."/>
            <person name="Morowitz M.J."/>
            <person name="Banfield J.F."/>
        </authorList>
    </citation>
    <scope>NUCLEOTIDE SEQUENCE [LARGE SCALE GENOMIC DNA]</scope>
    <source>
        <strain evidence="2">S2_003_000_R2_14</strain>
    </source>
</reference>
<feature type="non-terminal residue" evidence="2">
    <location>
        <position position="1"/>
    </location>
</feature>
<keyword evidence="1" id="KW-0812">Transmembrane</keyword>
<keyword evidence="1" id="KW-1133">Transmembrane helix</keyword>
<feature type="transmembrane region" description="Helical" evidence="1">
    <location>
        <begin position="6"/>
        <end position="26"/>
    </location>
</feature>
<feature type="transmembrane region" description="Helical" evidence="1">
    <location>
        <begin position="38"/>
        <end position="55"/>
    </location>
</feature>
<dbReference type="AlphaFoldDB" id="A0A2W5SQ41"/>
<organism evidence="2 3">
    <name type="scientific">Archangium gephyra</name>
    <dbReference type="NCBI Taxonomy" id="48"/>
    <lineage>
        <taxon>Bacteria</taxon>
        <taxon>Pseudomonadati</taxon>
        <taxon>Myxococcota</taxon>
        <taxon>Myxococcia</taxon>
        <taxon>Myxococcales</taxon>
        <taxon>Cystobacterineae</taxon>
        <taxon>Archangiaceae</taxon>
        <taxon>Archangium</taxon>
    </lineage>
</organism>
<keyword evidence="2" id="KW-0436">Ligase</keyword>
<dbReference type="Proteomes" id="UP000249061">
    <property type="component" value="Unassembled WGS sequence"/>
</dbReference>
<gene>
    <name evidence="2" type="ORF">DI536_36775</name>
</gene>
<proteinExistence type="predicted"/>
<name>A0A2W5SQ41_9BACT</name>
<evidence type="ECO:0000313" key="3">
    <source>
        <dbReference type="Proteomes" id="UP000249061"/>
    </source>
</evidence>
<accession>A0A2W5SQ41</accession>